<dbReference type="PANTHER" id="PTHR36181">
    <property type="entry name" value="INTRON-ENCODED ENDONUCLEASE AI3-RELATED"/>
    <property type="match status" value="1"/>
</dbReference>
<evidence type="ECO:0000259" key="1">
    <source>
        <dbReference type="Pfam" id="PF00961"/>
    </source>
</evidence>
<dbReference type="Pfam" id="PF00961">
    <property type="entry name" value="LAGLIDADG_1"/>
    <property type="match status" value="2"/>
</dbReference>
<reference evidence="2" key="1">
    <citation type="submission" date="2020-08" db="EMBL/GenBank/DDBJ databases">
        <title>Mitochondrial genome sequences of powdery mildew pathogens.</title>
        <authorList>
            <person name="Zaccaron A."/>
            <person name="Stergiopoulos I."/>
        </authorList>
    </citation>
    <scope>NUCLEOTIDE SEQUENCE</scope>
    <source>
        <strain evidence="2">C</strain>
    </source>
</reference>
<dbReference type="GeneID" id="65320111"/>
<evidence type="ECO:0000313" key="2">
    <source>
        <dbReference type="EMBL" id="QQY98185.1"/>
    </source>
</evidence>
<proteinExistence type="predicted"/>
<name>A0A7U1GFU9_UNCNE</name>
<dbReference type="InterPro" id="IPR027434">
    <property type="entry name" value="Homing_endonucl"/>
</dbReference>
<gene>
    <name evidence="2" type="primary">cox1-i14</name>
</gene>
<dbReference type="PANTHER" id="PTHR36181:SF4">
    <property type="entry name" value="LAGLIDADG ENDONUCLEASE"/>
    <property type="match status" value="1"/>
</dbReference>
<keyword evidence="2" id="KW-0255">Endonuclease</keyword>
<dbReference type="RefSeq" id="YP_010119105.1">
    <property type="nucleotide sequence ID" value="NC_056146.1"/>
</dbReference>
<dbReference type="SUPFAM" id="SSF55608">
    <property type="entry name" value="Homing endonucleases"/>
    <property type="match status" value="2"/>
</dbReference>
<accession>A0A7U1GFU9</accession>
<sequence>MLELPNTLNTSNIYSKKVKDITMNNEQVALYKHLRDYTGIDTLLLFFFSGSLWRRLIYIAGSSWVLLGLLQGPFLAGSLYCWVRRFFFAEPKEKKKEKKTSGPKVQGCLRYSPVFCKLMRYNTNFINKVLKKNFSTNVDKLNPNWLTGFVDAEGCFSIIIEISNSLTKVKTSFEINLHEKDKDILYKIKSFFGVGAVYHRPDRKKSLYRVTKINYIKDVIIPHFTNYPLISRKRVDFLLWSEVIKLILNKDHLTLEGFLKILSYYASINRGVSKKVLEYYPNIIPIDKPVIKLPYNLNPQWVSGFVAGDGGFSIYVRPAKDYALLEKVYYRFHIAQHINDQELMKLFVKFFDCGVVAVRSNLSRCDFIVQDALSILDKVLPHFDTYPLLNLKQEDYICFKKCMTIIKLKKHLTQQGLKKIKELNLEMNSNRLK</sequence>
<dbReference type="GO" id="GO:0005739">
    <property type="term" value="C:mitochondrion"/>
    <property type="evidence" value="ECO:0007669"/>
    <property type="project" value="UniProtKB-ARBA"/>
</dbReference>
<keyword evidence="2" id="KW-0540">Nuclease</keyword>
<dbReference type="EMBL" id="MT880588">
    <property type="protein sequence ID" value="QQY98185.1"/>
    <property type="molecule type" value="Genomic_DNA"/>
</dbReference>
<keyword evidence="2" id="KW-0496">Mitochondrion</keyword>
<dbReference type="GO" id="GO:0004519">
    <property type="term" value="F:endonuclease activity"/>
    <property type="evidence" value="ECO:0007669"/>
    <property type="project" value="UniProtKB-KW"/>
</dbReference>
<dbReference type="Gene3D" id="3.10.28.10">
    <property type="entry name" value="Homing endonucleases"/>
    <property type="match status" value="2"/>
</dbReference>
<dbReference type="InterPro" id="IPR004860">
    <property type="entry name" value="LAGLIDADG_dom"/>
</dbReference>
<feature type="domain" description="Homing endonuclease LAGLIDADG" evidence="1">
    <location>
        <begin position="146"/>
        <end position="243"/>
    </location>
</feature>
<dbReference type="AlphaFoldDB" id="A0A7U1GFU9"/>
<organism evidence="2">
    <name type="scientific">Uncinula necator</name>
    <name type="common">Grape powdery mildew</name>
    <dbReference type="NCBI Taxonomy" id="52586"/>
    <lineage>
        <taxon>Eukaryota</taxon>
        <taxon>Fungi</taxon>
        <taxon>Dikarya</taxon>
        <taxon>Ascomycota</taxon>
        <taxon>Pezizomycotina</taxon>
        <taxon>Leotiomycetes</taxon>
        <taxon>Erysiphales</taxon>
        <taxon>Erysiphaceae</taxon>
        <taxon>Erysiphe</taxon>
    </lineage>
</organism>
<feature type="domain" description="Homing endonuclease LAGLIDADG" evidence="1">
    <location>
        <begin position="303"/>
        <end position="402"/>
    </location>
</feature>
<protein>
    <submittedName>
        <fullName evidence="2">LAGLIDADG endonuclease domain-containing protein</fullName>
    </submittedName>
</protein>
<dbReference type="InterPro" id="IPR051289">
    <property type="entry name" value="LAGLIDADG_Endonuclease"/>
</dbReference>
<geneLocation type="mitochondrion" evidence="2"/>
<keyword evidence="2" id="KW-0378">Hydrolase</keyword>